<dbReference type="Proteomes" id="UP000658225">
    <property type="component" value="Unassembled WGS sequence"/>
</dbReference>
<keyword evidence="2" id="KW-1185">Reference proteome</keyword>
<name>A0A927MNI0_9BACL</name>
<proteinExistence type="predicted"/>
<reference evidence="1" key="1">
    <citation type="submission" date="2020-10" db="EMBL/GenBank/DDBJ databases">
        <title>Genomic Encyclopedia of Type Strains, Phase IV (KMG-IV): sequencing the most valuable type-strain genomes for metagenomic binning, comparative biology and taxonomic classification.</title>
        <authorList>
            <person name="Goeker M."/>
        </authorList>
    </citation>
    <scope>NUCLEOTIDE SEQUENCE</scope>
    <source>
        <strain evidence="1">DSM 13886</strain>
    </source>
</reference>
<comment type="caution">
    <text evidence="1">The sequence shown here is derived from an EMBL/GenBank/DDBJ whole genome shotgun (WGS) entry which is preliminary data.</text>
</comment>
<dbReference type="EMBL" id="JADBEL010000008">
    <property type="protein sequence ID" value="MBE1554694.1"/>
    <property type="molecule type" value="Genomic_DNA"/>
</dbReference>
<dbReference type="RefSeq" id="WP_192598460.1">
    <property type="nucleotide sequence ID" value="NZ_JADBEL010000008.1"/>
</dbReference>
<accession>A0A927MNI0</accession>
<evidence type="ECO:0000313" key="1">
    <source>
        <dbReference type="EMBL" id="MBE1554694.1"/>
    </source>
</evidence>
<evidence type="ECO:0000313" key="2">
    <source>
        <dbReference type="Proteomes" id="UP000658225"/>
    </source>
</evidence>
<gene>
    <name evidence="1" type="ORF">H4683_001772</name>
</gene>
<sequence length="164" mass="18499">MNIGSIVSHQSVSFYSKKTNVQSESTNKSVFIVDETVENVQNSSSIKKDSSNLYKELSSRYDIRNATFEEVLEISSALYEAGEITSTEHGLMIFDYERATNYLKRNAPGVSSSFNMYETPADSNGRRDWIAEFGARASKSLKYGNLIGHQSNQKVLDIFEKLLR</sequence>
<organism evidence="1 2">
    <name type="scientific">Sporosarcina limicola</name>
    <dbReference type="NCBI Taxonomy" id="34101"/>
    <lineage>
        <taxon>Bacteria</taxon>
        <taxon>Bacillati</taxon>
        <taxon>Bacillota</taxon>
        <taxon>Bacilli</taxon>
        <taxon>Bacillales</taxon>
        <taxon>Caryophanaceae</taxon>
        <taxon>Sporosarcina</taxon>
    </lineage>
</organism>
<dbReference type="AlphaFoldDB" id="A0A927MNI0"/>
<protein>
    <submittedName>
        <fullName evidence="1">Uncharacterized protein</fullName>
    </submittedName>
</protein>